<evidence type="ECO:0000313" key="3">
    <source>
        <dbReference type="Proteomes" id="UP000078428"/>
    </source>
</evidence>
<dbReference type="EMBL" id="LWQT01000047">
    <property type="protein sequence ID" value="OAN51265.1"/>
    <property type="molecule type" value="Genomic_DNA"/>
</dbReference>
<keyword evidence="3" id="KW-1185">Reference proteome</keyword>
<dbReference type="RefSeq" id="WP_068491709.1">
    <property type="nucleotide sequence ID" value="NZ_LWQT01000047.1"/>
</dbReference>
<dbReference type="STRING" id="1285242.A6A04_16565"/>
<accession>A0A178MSG1</accession>
<dbReference type="AlphaFoldDB" id="A0A178MSG1"/>
<keyword evidence="1" id="KW-1133">Transmembrane helix</keyword>
<keyword evidence="1" id="KW-0812">Transmembrane</keyword>
<dbReference type="OrthoDB" id="5574285at2"/>
<sequence>MSVSTVKSTAKTNEVGLGSLVLGTGLTVASLILVPALSQSLGVGPSLTGALRVVLMKAAARV</sequence>
<protein>
    <submittedName>
        <fullName evidence="2">Uncharacterized protein</fullName>
    </submittedName>
</protein>
<comment type="caution">
    <text evidence="2">The sequence shown here is derived from an EMBL/GenBank/DDBJ whole genome shotgun (WGS) entry which is preliminary data.</text>
</comment>
<gene>
    <name evidence="2" type="ORF">A6A04_16565</name>
</gene>
<reference evidence="2 3" key="1">
    <citation type="submission" date="2016-04" db="EMBL/GenBank/DDBJ databases">
        <title>Draft genome sequence of freshwater magnetotactic bacteria Magnetospirillum marisnigri SP-1 and Magnetospirillum moscoviense BB-1.</title>
        <authorList>
            <person name="Koziaeva V."/>
            <person name="Dziuba M.V."/>
            <person name="Ivanov T.M."/>
            <person name="Kuznetsov B."/>
            <person name="Grouzdev D.S."/>
        </authorList>
    </citation>
    <scope>NUCLEOTIDE SEQUENCE [LARGE SCALE GENOMIC DNA]</scope>
    <source>
        <strain evidence="2 3">SP-1</strain>
    </source>
</reference>
<evidence type="ECO:0000256" key="1">
    <source>
        <dbReference type="SAM" id="Phobius"/>
    </source>
</evidence>
<keyword evidence="1" id="KW-0472">Membrane</keyword>
<name>A0A178MSG1_9PROT</name>
<organism evidence="2 3">
    <name type="scientific">Paramagnetospirillum marisnigri</name>
    <dbReference type="NCBI Taxonomy" id="1285242"/>
    <lineage>
        <taxon>Bacteria</taxon>
        <taxon>Pseudomonadati</taxon>
        <taxon>Pseudomonadota</taxon>
        <taxon>Alphaproteobacteria</taxon>
        <taxon>Rhodospirillales</taxon>
        <taxon>Magnetospirillaceae</taxon>
        <taxon>Paramagnetospirillum</taxon>
    </lineage>
</organism>
<proteinExistence type="predicted"/>
<dbReference type="Proteomes" id="UP000078428">
    <property type="component" value="Unassembled WGS sequence"/>
</dbReference>
<feature type="transmembrane region" description="Helical" evidence="1">
    <location>
        <begin position="15"/>
        <end position="37"/>
    </location>
</feature>
<evidence type="ECO:0000313" key="2">
    <source>
        <dbReference type="EMBL" id="OAN51265.1"/>
    </source>
</evidence>